<comment type="catalytic activity">
    <reaction evidence="9">
        <text>a ubiquinone + NADH + H(+) = a ubiquinol + NAD(+)</text>
        <dbReference type="Rhea" id="RHEA:23152"/>
        <dbReference type="Rhea" id="RHEA-COMP:9565"/>
        <dbReference type="Rhea" id="RHEA-COMP:9566"/>
        <dbReference type="ChEBI" id="CHEBI:15378"/>
        <dbReference type="ChEBI" id="CHEBI:16389"/>
        <dbReference type="ChEBI" id="CHEBI:17976"/>
        <dbReference type="ChEBI" id="CHEBI:57540"/>
        <dbReference type="ChEBI" id="CHEBI:57945"/>
    </reaction>
</comment>
<keyword evidence="14" id="KW-1185">Reference proteome</keyword>
<evidence type="ECO:0000256" key="3">
    <source>
        <dbReference type="ARBA" id="ARBA00022630"/>
    </source>
</evidence>
<dbReference type="InterPro" id="IPR054585">
    <property type="entry name" value="NDH2-like_C"/>
</dbReference>
<evidence type="ECO:0000313" key="13">
    <source>
        <dbReference type="EMBL" id="KAE8414821.1"/>
    </source>
</evidence>
<dbReference type="Pfam" id="PF22366">
    <property type="entry name" value="NDH2_C"/>
    <property type="match status" value="1"/>
</dbReference>
<dbReference type="InterPro" id="IPR023753">
    <property type="entry name" value="FAD/NAD-binding_dom"/>
</dbReference>
<keyword evidence="3" id="KW-0285">Flavoprotein</keyword>
<protein>
    <recommendedName>
        <fullName evidence="2">NADH:ubiquinone reductase (non-electrogenic)</fullName>
        <ecNumber evidence="2">1.6.5.9</ecNumber>
    </recommendedName>
</protein>
<feature type="domain" description="FAD/NAD(P)-binding" evidence="11">
    <location>
        <begin position="42"/>
        <end position="375"/>
    </location>
</feature>
<keyword evidence="7" id="KW-0520">NAD</keyword>
<comment type="similarity">
    <text evidence="1">Belongs to the NADH dehydrogenase family.</text>
</comment>
<name>A0ABQ6WCI0_9EURO</name>
<dbReference type="PANTHER" id="PTHR43706">
    <property type="entry name" value="NADH DEHYDROGENASE"/>
    <property type="match status" value="1"/>
</dbReference>
<evidence type="ECO:0000256" key="6">
    <source>
        <dbReference type="ARBA" id="ARBA00023002"/>
    </source>
</evidence>
<evidence type="ECO:0000256" key="2">
    <source>
        <dbReference type="ARBA" id="ARBA00012637"/>
    </source>
</evidence>
<evidence type="ECO:0000256" key="8">
    <source>
        <dbReference type="ARBA" id="ARBA00047599"/>
    </source>
</evidence>
<feature type="transmembrane region" description="Helical" evidence="10">
    <location>
        <begin position="6"/>
        <end position="24"/>
    </location>
</feature>
<evidence type="ECO:0000256" key="9">
    <source>
        <dbReference type="ARBA" id="ARBA00049010"/>
    </source>
</evidence>
<dbReference type="InterPro" id="IPR036188">
    <property type="entry name" value="FAD/NAD-bd_sf"/>
</dbReference>
<dbReference type="PRINTS" id="PR00368">
    <property type="entry name" value="FADPNR"/>
</dbReference>
<dbReference type="Gene3D" id="3.50.50.100">
    <property type="match status" value="1"/>
</dbReference>
<dbReference type="SUPFAM" id="SSF51905">
    <property type="entry name" value="FAD/NAD(P)-binding domain"/>
    <property type="match status" value="2"/>
</dbReference>
<evidence type="ECO:0000256" key="4">
    <source>
        <dbReference type="ARBA" id="ARBA00022827"/>
    </source>
</evidence>
<gene>
    <name evidence="13" type="ORF">BDV36DRAFT_298658</name>
</gene>
<evidence type="ECO:0000256" key="1">
    <source>
        <dbReference type="ARBA" id="ARBA00005272"/>
    </source>
</evidence>
<evidence type="ECO:0000259" key="11">
    <source>
        <dbReference type="Pfam" id="PF07992"/>
    </source>
</evidence>
<evidence type="ECO:0000256" key="10">
    <source>
        <dbReference type="SAM" id="Phobius"/>
    </source>
</evidence>
<comment type="catalytic activity">
    <reaction evidence="8">
        <text>a quinone + NADH + H(+) = a quinol + NAD(+)</text>
        <dbReference type="Rhea" id="RHEA:46160"/>
        <dbReference type="ChEBI" id="CHEBI:15378"/>
        <dbReference type="ChEBI" id="CHEBI:24646"/>
        <dbReference type="ChEBI" id="CHEBI:57540"/>
        <dbReference type="ChEBI" id="CHEBI:57945"/>
        <dbReference type="ChEBI" id="CHEBI:132124"/>
        <dbReference type="EC" id="1.6.5.9"/>
    </reaction>
</comment>
<dbReference type="InterPro" id="IPR045024">
    <property type="entry name" value="NDH-2"/>
</dbReference>
<keyword evidence="6" id="KW-0560">Oxidoreductase</keyword>
<evidence type="ECO:0000256" key="5">
    <source>
        <dbReference type="ARBA" id="ARBA00022946"/>
    </source>
</evidence>
<dbReference type="EC" id="1.6.5.9" evidence="2"/>
<dbReference type="Pfam" id="PF07992">
    <property type="entry name" value="Pyr_redox_2"/>
    <property type="match status" value="1"/>
</dbReference>
<reference evidence="13 14" key="1">
    <citation type="submission" date="2019-04" db="EMBL/GenBank/DDBJ databases">
        <authorList>
            <consortium name="DOE Joint Genome Institute"/>
            <person name="Mondo S."/>
            <person name="Kjaerbolling I."/>
            <person name="Vesth T."/>
            <person name="Frisvad J.C."/>
            <person name="Nybo J.L."/>
            <person name="Theobald S."/>
            <person name="Kildgaard S."/>
            <person name="Isbrandt T."/>
            <person name="Kuo A."/>
            <person name="Sato A."/>
            <person name="Lyhne E.K."/>
            <person name="Kogle M.E."/>
            <person name="Wiebenga A."/>
            <person name="Kun R.S."/>
            <person name="Lubbers R.J."/>
            <person name="Makela M.R."/>
            <person name="Barry K."/>
            <person name="Chovatia M."/>
            <person name="Clum A."/>
            <person name="Daum C."/>
            <person name="Haridas S."/>
            <person name="He G."/>
            <person name="LaButti K."/>
            <person name="Lipzen A."/>
            <person name="Riley R."/>
            <person name="Salamov A."/>
            <person name="Simmons B.A."/>
            <person name="Magnuson J.K."/>
            <person name="Henrissat B."/>
            <person name="Mortensen U.H."/>
            <person name="Larsen T.O."/>
            <person name="Devries R.P."/>
            <person name="Grigoriev I.V."/>
            <person name="Machida M."/>
            <person name="Baker S.E."/>
            <person name="Andersen M.R."/>
            <person name="Cantor M.N."/>
            <person name="Hua S.X."/>
        </authorList>
    </citation>
    <scope>NUCLEOTIDE SEQUENCE [LARGE SCALE GENOMIC DNA]</scope>
    <source>
        <strain evidence="13 14">CBS 117616</strain>
    </source>
</reference>
<dbReference type="Proteomes" id="UP000325395">
    <property type="component" value="Unassembled WGS sequence"/>
</dbReference>
<dbReference type="PANTHER" id="PTHR43706:SF47">
    <property type="entry name" value="EXTERNAL NADH-UBIQUINONE OXIDOREDUCTASE 1, MITOCHONDRIAL-RELATED"/>
    <property type="match status" value="1"/>
</dbReference>
<keyword evidence="10" id="KW-0472">Membrane</keyword>
<keyword evidence="4" id="KW-0274">FAD</keyword>
<evidence type="ECO:0000313" key="14">
    <source>
        <dbReference type="Proteomes" id="UP000325395"/>
    </source>
</evidence>
<dbReference type="EMBL" id="ML735778">
    <property type="protein sequence ID" value="KAE8414821.1"/>
    <property type="molecule type" value="Genomic_DNA"/>
</dbReference>
<keyword evidence="10" id="KW-1133">Transmembrane helix</keyword>
<keyword evidence="10" id="KW-0812">Transmembrane</keyword>
<proteinExistence type="inferred from homology"/>
<evidence type="ECO:0000256" key="7">
    <source>
        <dbReference type="ARBA" id="ARBA00023027"/>
    </source>
</evidence>
<organism evidence="13 14">
    <name type="scientific">Aspergillus pseudocaelatus</name>
    <dbReference type="NCBI Taxonomy" id="1825620"/>
    <lineage>
        <taxon>Eukaryota</taxon>
        <taxon>Fungi</taxon>
        <taxon>Dikarya</taxon>
        <taxon>Ascomycota</taxon>
        <taxon>Pezizomycotina</taxon>
        <taxon>Eurotiomycetes</taxon>
        <taxon>Eurotiomycetidae</taxon>
        <taxon>Eurotiales</taxon>
        <taxon>Aspergillaceae</taxon>
        <taxon>Aspergillus</taxon>
        <taxon>Aspergillus subgen. Circumdati</taxon>
    </lineage>
</organism>
<accession>A0ABQ6WCI0</accession>
<evidence type="ECO:0000259" key="12">
    <source>
        <dbReference type="Pfam" id="PF22366"/>
    </source>
</evidence>
<sequence>MNRTSYLPWIAAIGLGGSITWAMYSPNSTAYSIKEAREKETLVILGTGWGSVSFLSKLDIEQYNVIVISPQNYFLFTPLLPSCTTGLVDPRSLMEPVRSFFGDRQGAVKFYEAEAVKIDYGSRVIHVQDTSGAHGQVGQAEIPFDMLVMGVGADNATFNIPGVNEHACFLKTISDAQKVRNRIVDRIEAASFKDKSTEDIQKQLQVVVVGGGPTGVEFAAELQDFVDEDLKKQIPNIKDEFQVTLIEALPNVLPMLSKELIDYTEAKLKEQTIRVMTKTVVKRVNEGSVEVEITNAEGEEELRTIPYGLLVWATGNKPKEIVEDLATQIPEQKDLRRGLAVDKYLAVKGTPNIWALGDCANSNLPPTAQVAAQQGTYLADVFNNMTATESQSRTEVQPFRYSHQGTLAYIGSELAVADLKFLGNTIPSGGFFTYLFWKAAYLNMCLTGRGRIFVAMDWMKAKLFGRDLCRQ</sequence>
<feature type="domain" description="External alternative NADH-ubiquinone oxidoreductase-like C-terminal" evidence="12">
    <location>
        <begin position="403"/>
        <end position="467"/>
    </location>
</feature>
<keyword evidence="5" id="KW-0809">Transit peptide</keyword>